<feature type="chain" id="PRO_5012530052" evidence="2">
    <location>
        <begin position="20"/>
        <end position="90"/>
    </location>
</feature>
<feature type="signal peptide" evidence="2">
    <location>
        <begin position="1"/>
        <end position="19"/>
    </location>
</feature>
<reference evidence="3 4" key="1">
    <citation type="submission" date="2016-07" db="EMBL/GenBank/DDBJ databases">
        <title>Pervasive Adenine N6-methylation of Active Genes in Fungi.</title>
        <authorList>
            <consortium name="DOE Joint Genome Institute"/>
            <person name="Mondo S.J."/>
            <person name="Dannebaum R.O."/>
            <person name="Kuo R.C."/>
            <person name="Labutti K."/>
            <person name="Haridas S."/>
            <person name="Kuo A."/>
            <person name="Salamov A."/>
            <person name="Ahrendt S.R."/>
            <person name="Lipzen A."/>
            <person name="Sullivan W."/>
            <person name="Andreopoulos W.B."/>
            <person name="Clum A."/>
            <person name="Lindquist E."/>
            <person name="Daum C."/>
            <person name="Ramamoorthy G.K."/>
            <person name="Gryganskyi A."/>
            <person name="Culley D."/>
            <person name="Magnuson J.K."/>
            <person name="James T.Y."/>
            <person name="O'Malley M.A."/>
            <person name="Stajich J.E."/>
            <person name="Spatafora J.W."/>
            <person name="Visel A."/>
            <person name="Grigoriev I.V."/>
        </authorList>
    </citation>
    <scope>NUCLEOTIDE SEQUENCE [LARGE SCALE GENOMIC DNA]</scope>
    <source>
        <strain evidence="3 4">NRRL 2496</strain>
    </source>
</reference>
<organism evidence="3 4">
    <name type="scientific">Syncephalastrum racemosum</name>
    <name type="common">Filamentous fungus</name>
    <dbReference type="NCBI Taxonomy" id="13706"/>
    <lineage>
        <taxon>Eukaryota</taxon>
        <taxon>Fungi</taxon>
        <taxon>Fungi incertae sedis</taxon>
        <taxon>Mucoromycota</taxon>
        <taxon>Mucoromycotina</taxon>
        <taxon>Mucoromycetes</taxon>
        <taxon>Mucorales</taxon>
        <taxon>Syncephalastraceae</taxon>
        <taxon>Syncephalastrum</taxon>
    </lineage>
</organism>
<accession>A0A1X2H9E3</accession>
<name>A0A1X2H9E3_SYNRA</name>
<gene>
    <name evidence="3" type="ORF">BCR43DRAFT_492683</name>
</gene>
<dbReference type="AlphaFoldDB" id="A0A1X2H9E3"/>
<keyword evidence="4" id="KW-1185">Reference proteome</keyword>
<dbReference type="InParanoid" id="A0A1X2H9E3"/>
<keyword evidence="2" id="KW-0732">Signal</keyword>
<evidence type="ECO:0000313" key="3">
    <source>
        <dbReference type="EMBL" id="ORY95248.1"/>
    </source>
</evidence>
<proteinExistence type="predicted"/>
<dbReference type="Proteomes" id="UP000242180">
    <property type="component" value="Unassembled WGS sequence"/>
</dbReference>
<dbReference type="EMBL" id="MCGN01000006">
    <property type="protein sequence ID" value="ORY95248.1"/>
    <property type="molecule type" value="Genomic_DNA"/>
</dbReference>
<sequence>MHLILRSLLLLTLVSFVLGLPTPSEVGESRGSSPKPLNSAQLQNIVPPEKRQQKQNPDLKSQLEVFCTIARSIPAYGEKICKNVPGASSS</sequence>
<feature type="compositionally biased region" description="Polar residues" evidence="1">
    <location>
        <begin position="30"/>
        <end position="44"/>
    </location>
</feature>
<comment type="caution">
    <text evidence="3">The sequence shown here is derived from an EMBL/GenBank/DDBJ whole genome shotgun (WGS) entry which is preliminary data.</text>
</comment>
<protein>
    <submittedName>
        <fullName evidence="3">Uncharacterized protein</fullName>
    </submittedName>
</protein>
<evidence type="ECO:0000313" key="4">
    <source>
        <dbReference type="Proteomes" id="UP000242180"/>
    </source>
</evidence>
<evidence type="ECO:0000256" key="2">
    <source>
        <dbReference type="SAM" id="SignalP"/>
    </source>
</evidence>
<evidence type="ECO:0000256" key="1">
    <source>
        <dbReference type="SAM" id="MobiDB-lite"/>
    </source>
</evidence>
<feature type="region of interest" description="Disordered" evidence="1">
    <location>
        <begin position="24"/>
        <end position="58"/>
    </location>
</feature>